<gene>
    <name evidence="1" type="ORF">CRV2_00017903</name>
</gene>
<proteinExistence type="predicted"/>
<reference evidence="1" key="1">
    <citation type="submission" date="2020-04" db="EMBL/GenBank/DDBJ databases">
        <authorList>
            <person name="Broberg M."/>
        </authorList>
    </citation>
    <scope>NUCLEOTIDE SEQUENCE</scope>
</reference>
<protein>
    <submittedName>
        <fullName evidence="1">Uncharacterized protein</fullName>
    </submittedName>
</protein>
<sequence>MECRDEERNENSQNPSGTPQGIQLDALPDHPPQHSMRISREAVPVEQLIGTELPPPAVVECLLESFSTSVAWYLSFFHEPSLRARLKGITDAGRARTEDASFLLLVLVVLAIGAQYITAEQKWRHFGFEFDTTDMQDRLIETVETKLLIVLDESSTSSVSLFNLLGSYYIFNRKTRRGFTFMGAAVRVAHMMDLHNESAWGQVDSAERQARRRAWWTLYTGDRFTAQVFGRPAAIQDIDMHVHYNGTDDQGDAAQRGDEDDEAHDDVQRLVDREIYQVYKAKLYQIATPLTRGMQPSKGQATNELIQQVQSVHQQLLEWEKSLPPKLRLQSFEETPFSYSKDSPLSTLNLQALALQASYDNMQLLLHRPLVIGKHLGKPTGTAAEPTNEGFILTSRRQCWSSAMRISYLVKHKAALEFANNTPMGAHIGIHVFTAGVMLAVFALLSPMSNQAQEAKHGLSRLLDILASNQSWNPVLSQSAAILKDLLRLIMEKELKLLVEPNHDRTGSKSSEGDAIASHGLPQTSMPPDQLGSGPSHHNVVAPSPPPSFTSHPHDFGDCFSFLANGSFDEAMSSFQDVFLGDGMSVLDPESNCEADPTWNS</sequence>
<organism evidence="1 2">
    <name type="scientific">Clonostachys rosea f. rosea IK726</name>
    <dbReference type="NCBI Taxonomy" id="1349383"/>
    <lineage>
        <taxon>Eukaryota</taxon>
        <taxon>Fungi</taxon>
        <taxon>Dikarya</taxon>
        <taxon>Ascomycota</taxon>
        <taxon>Pezizomycotina</taxon>
        <taxon>Sordariomycetes</taxon>
        <taxon>Hypocreomycetidae</taxon>
        <taxon>Hypocreales</taxon>
        <taxon>Bionectriaceae</taxon>
        <taxon>Clonostachys</taxon>
    </lineage>
</organism>
<comment type="caution">
    <text evidence="1">The sequence shown here is derived from an EMBL/GenBank/DDBJ whole genome shotgun (WGS) entry which is preliminary data.</text>
</comment>
<reference evidence="1" key="2">
    <citation type="submission" date="2021-10" db="EMBL/GenBank/DDBJ databases">
        <authorList>
            <person name="Piombo E."/>
        </authorList>
    </citation>
    <scope>NUCLEOTIDE SEQUENCE</scope>
</reference>
<dbReference type="Proteomes" id="UP000836387">
    <property type="component" value="Unassembled WGS sequence"/>
</dbReference>
<name>A0ACA9UC14_BIOOC</name>
<evidence type="ECO:0000313" key="1">
    <source>
        <dbReference type="EMBL" id="CAG9950269.1"/>
    </source>
</evidence>
<accession>A0ACA9UC14</accession>
<keyword evidence="2" id="KW-1185">Reference proteome</keyword>
<dbReference type="EMBL" id="CADEHS020000159">
    <property type="protein sequence ID" value="CAG9950269.1"/>
    <property type="molecule type" value="Genomic_DNA"/>
</dbReference>
<evidence type="ECO:0000313" key="2">
    <source>
        <dbReference type="Proteomes" id="UP000836387"/>
    </source>
</evidence>